<dbReference type="SUPFAM" id="SSF75011">
    <property type="entry name" value="3-carboxy-cis,cis-mucoante lactonizing enzyme"/>
    <property type="match status" value="1"/>
</dbReference>
<dbReference type="AlphaFoldDB" id="A0A7R7VSU4"/>
<feature type="signal peptide" evidence="2">
    <location>
        <begin position="1"/>
        <end position="30"/>
    </location>
</feature>
<evidence type="ECO:0000313" key="5">
    <source>
        <dbReference type="EMBL" id="BCR90163.1"/>
    </source>
</evidence>
<dbReference type="EMBL" id="AP024421">
    <property type="protein sequence ID" value="BCR90163.1"/>
    <property type="molecule type" value="Genomic_DNA"/>
</dbReference>
<sequence length="612" mass="67091">MPWKPPTIGNRTVAILGAGVLGRRIACVWAAGGYNVAIRDPSADQRTSAVNFVDNNLASFYKTLGNTNTKMGQCTAYEDLDRAVKDAWFVVEAVPEKLDLKISTFAELAQKAPDDCILGSNSSSFKSRFMVEKLNEEDKKRVLNVHYTMPPVRVTEFMTSTFTDPAIFPFLEEKHRDVGLIPATARKESTGFIINRLWAAMKRETLMILADGVTDPKQIDELFVEMFGATVGPCTAMDGVGLDTVAFIEENYIKERGLPSYPVEWLRKNYVSKGKLGAKSGNGGLYPAGYTIKKGAASQHNNLTAPTLYVLDVGAGENVTSNFFSSGKIYTASANGENVRKLADNLPVPDGIGVSLSQGRMFWSNMGIPSANDGTIESAKLDGSDRKVIAPAGVAHTPKQLTIDHVNKKVYFSDREGMRVHRINFDGSGHEVLVQNGDFNKLAEKSDQTRHCVGITVDPKHGKIYWTQKGASKASQGRIFRANIDTPAGETAATRSDIELLLENLPEPIDLEIDSDTEILYWTDRGEYPIGNTVNRTFVGSDSDSKVPTAPKFDILTRHLHEAIGLSLDNVNKHIYFVDMGGSVYRSDLDGHNKIVIYSGKNAFTGLALTHH</sequence>
<accession>A0A7R7VSU4</accession>
<dbReference type="SMART" id="SM00135">
    <property type="entry name" value="LY"/>
    <property type="match status" value="5"/>
</dbReference>
<dbReference type="Gene3D" id="2.120.10.30">
    <property type="entry name" value="TolB, C-terminal domain"/>
    <property type="match status" value="2"/>
</dbReference>
<organism evidence="5 6">
    <name type="scientific">Aspergillus chevalieri</name>
    <name type="common">Eurotium chevalieri</name>
    <dbReference type="NCBI Taxonomy" id="182096"/>
    <lineage>
        <taxon>Eukaryota</taxon>
        <taxon>Fungi</taxon>
        <taxon>Dikarya</taxon>
        <taxon>Ascomycota</taxon>
        <taxon>Pezizomycotina</taxon>
        <taxon>Eurotiomycetes</taxon>
        <taxon>Eurotiomycetidae</taxon>
        <taxon>Eurotiales</taxon>
        <taxon>Aspergillaceae</taxon>
        <taxon>Aspergillus</taxon>
        <taxon>Aspergillus subgen. Aspergillus</taxon>
    </lineage>
</organism>
<dbReference type="GeneID" id="66984521"/>
<dbReference type="SUPFAM" id="SSF63825">
    <property type="entry name" value="YWTD domain"/>
    <property type="match status" value="1"/>
</dbReference>
<evidence type="ECO:0000259" key="4">
    <source>
        <dbReference type="Pfam" id="PF02737"/>
    </source>
</evidence>
<keyword evidence="2" id="KW-0732">Signal</keyword>
<dbReference type="InterPro" id="IPR006176">
    <property type="entry name" value="3-OHacyl-CoA_DH_NAD-bd"/>
</dbReference>
<dbReference type="Gene3D" id="3.40.50.720">
    <property type="entry name" value="NAD(P)-binding Rossmann-like Domain"/>
    <property type="match status" value="1"/>
</dbReference>
<gene>
    <name evidence="5" type="ORF">ACHE_60049S</name>
</gene>
<keyword evidence="1" id="KW-0560">Oxidoreductase</keyword>
<feature type="chain" id="PRO_5030538416" description="3-hydroxyacyl-CoA dehydrogenase" evidence="2">
    <location>
        <begin position="31"/>
        <end position="612"/>
    </location>
</feature>
<dbReference type="InterPro" id="IPR000033">
    <property type="entry name" value="LDLR_classB_rpt"/>
</dbReference>
<dbReference type="Proteomes" id="UP000637239">
    <property type="component" value="Chromosome 6"/>
</dbReference>
<dbReference type="Gene3D" id="1.10.1040.10">
    <property type="entry name" value="N-(1-d-carboxylethyl)-l-norvaline Dehydrogenase, domain 2"/>
    <property type="match status" value="1"/>
</dbReference>
<dbReference type="InterPro" id="IPR008927">
    <property type="entry name" value="6-PGluconate_DH-like_C_sf"/>
</dbReference>
<reference evidence="5" key="2">
    <citation type="submission" date="2021-02" db="EMBL/GenBank/DDBJ databases">
        <title>Aspergillus chevalieri M1 genome sequence.</title>
        <authorList>
            <person name="Kadooka C."/>
            <person name="Mori K."/>
            <person name="Futagami T."/>
        </authorList>
    </citation>
    <scope>NUCLEOTIDE SEQUENCE</scope>
    <source>
        <strain evidence="5">M1</strain>
    </source>
</reference>
<dbReference type="GO" id="GO:0070403">
    <property type="term" value="F:NAD+ binding"/>
    <property type="evidence" value="ECO:0007669"/>
    <property type="project" value="InterPro"/>
</dbReference>
<dbReference type="GO" id="GO:0016616">
    <property type="term" value="F:oxidoreductase activity, acting on the CH-OH group of donors, NAD or NADP as acceptor"/>
    <property type="evidence" value="ECO:0007669"/>
    <property type="project" value="InterPro"/>
</dbReference>
<evidence type="ECO:0000313" key="6">
    <source>
        <dbReference type="Proteomes" id="UP000637239"/>
    </source>
</evidence>
<dbReference type="SUPFAM" id="SSF51735">
    <property type="entry name" value="NAD(P)-binding Rossmann-fold domains"/>
    <property type="match status" value="1"/>
</dbReference>
<name>A0A7R7VSU4_ASPCH</name>
<feature type="domain" description="3-hydroxyacyl-CoA dehydrogenase NAD binding" evidence="4">
    <location>
        <begin position="12"/>
        <end position="183"/>
    </location>
</feature>
<evidence type="ECO:0000256" key="1">
    <source>
        <dbReference type="ARBA" id="ARBA00023002"/>
    </source>
</evidence>
<dbReference type="Pfam" id="PF00725">
    <property type="entry name" value="3HCDH"/>
    <property type="match status" value="1"/>
</dbReference>
<dbReference type="GO" id="GO:0006631">
    <property type="term" value="P:fatty acid metabolic process"/>
    <property type="evidence" value="ECO:0007669"/>
    <property type="project" value="InterPro"/>
</dbReference>
<evidence type="ECO:0000259" key="3">
    <source>
        <dbReference type="Pfam" id="PF00725"/>
    </source>
</evidence>
<evidence type="ECO:0000256" key="2">
    <source>
        <dbReference type="SAM" id="SignalP"/>
    </source>
</evidence>
<dbReference type="InterPro" id="IPR013328">
    <property type="entry name" value="6PGD_dom2"/>
</dbReference>
<dbReference type="RefSeq" id="XP_043138685.1">
    <property type="nucleotide sequence ID" value="XM_043281180.1"/>
</dbReference>
<dbReference type="InterPro" id="IPR006108">
    <property type="entry name" value="3HC_DH_C"/>
</dbReference>
<dbReference type="InterPro" id="IPR036291">
    <property type="entry name" value="NAD(P)-bd_dom_sf"/>
</dbReference>
<dbReference type="KEGG" id="ache:ACHE_60049S"/>
<dbReference type="SUPFAM" id="SSF48179">
    <property type="entry name" value="6-phosphogluconate dehydrogenase C-terminal domain-like"/>
    <property type="match status" value="1"/>
</dbReference>
<feature type="domain" description="3-hydroxyacyl-CoA dehydrogenase C-terminal" evidence="3">
    <location>
        <begin position="191"/>
        <end position="284"/>
    </location>
</feature>
<proteinExistence type="predicted"/>
<dbReference type="Pfam" id="PF02737">
    <property type="entry name" value="3HCDH_N"/>
    <property type="match status" value="1"/>
</dbReference>
<reference evidence="5" key="1">
    <citation type="submission" date="2021-01" db="EMBL/GenBank/DDBJ databases">
        <authorList>
            <consortium name="Aspergillus chevalieri M1 genome sequencing consortium"/>
            <person name="Kazuki M."/>
            <person name="Futagami T."/>
        </authorList>
    </citation>
    <scope>NUCLEOTIDE SEQUENCE</scope>
    <source>
        <strain evidence="5">M1</strain>
    </source>
</reference>
<protein>
    <recommendedName>
        <fullName evidence="7">3-hydroxyacyl-CoA dehydrogenase</fullName>
    </recommendedName>
</protein>
<dbReference type="PANTHER" id="PTHR48075:SF3">
    <property type="entry name" value="3-HYDROXYACYL-COA DEHYDROGENASE"/>
    <property type="match status" value="1"/>
</dbReference>
<evidence type="ECO:0008006" key="7">
    <source>
        <dbReference type="Google" id="ProtNLM"/>
    </source>
</evidence>
<dbReference type="PROSITE" id="PS51120">
    <property type="entry name" value="LDLRB"/>
    <property type="match status" value="1"/>
</dbReference>
<dbReference type="PANTHER" id="PTHR48075">
    <property type="entry name" value="3-HYDROXYACYL-COA DEHYDROGENASE FAMILY PROTEIN"/>
    <property type="match status" value="1"/>
</dbReference>
<keyword evidence="6" id="KW-1185">Reference proteome</keyword>
<dbReference type="InterPro" id="IPR011042">
    <property type="entry name" value="6-blade_b-propeller_TolB-like"/>
</dbReference>